<feature type="signal peptide" evidence="1">
    <location>
        <begin position="1"/>
        <end position="18"/>
    </location>
</feature>
<evidence type="ECO:0000313" key="3">
    <source>
        <dbReference type="Proteomes" id="UP000695562"/>
    </source>
</evidence>
<keyword evidence="1" id="KW-0732">Signal</keyword>
<gene>
    <name evidence="2" type="ORF">CYY_010292</name>
</gene>
<accession>A0A8J4UTZ1</accession>
<organism evidence="2 3">
    <name type="scientific">Polysphondylium violaceum</name>
    <dbReference type="NCBI Taxonomy" id="133409"/>
    <lineage>
        <taxon>Eukaryota</taxon>
        <taxon>Amoebozoa</taxon>
        <taxon>Evosea</taxon>
        <taxon>Eumycetozoa</taxon>
        <taxon>Dictyostelia</taxon>
        <taxon>Dictyosteliales</taxon>
        <taxon>Dictyosteliaceae</taxon>
        <taxon>Polysphondylium</taxon>
    </lineage>
</organism>
<evidence type="ECO:0008006" key="4">
    <source>
        <dbReference type="Google" id="ProtNLM"/>
    </source>
</evidence>
<feature type="chain" id="PRO_5035147818" description="Carbohydrate binding domain-containing protein" evidence="1">
    <location>
        <begin position="19"/>
        <end position="152"/>
    </location>
</feature>
<dbReference type="EMBL" id="AJWJ01001021">
    <property type="protein sequence ID" value="KAF2068383.1"/>
    <property type="molecule type" value="Genomic_DNA"/>
</dbReference>
<reference evidence="2" key="1">
    <citation type="submission" date="2020-01" db="EMBL/GenBank/DDBJ databases">
        <title>Development of genomics and gene disruption for Polysphondylium violaceum indicates a role for the polyketide synthase stlB in stalk morphogenesis.</title>
        <authorList>
            <person name="Narita B."/>
            <person name="Kawabe Y."/>
            <person name="Kin K."/>
            <person name="Saito T."/>
            <person name="Gibbs R."/>
            <person name="Kuspa A."/>
            <person name="Muzny D."/>
            <person name="Queller D."/>
            <person name="Richards S."/>
            <person name="Strassman J."/>
            <person name="Sucgang R."/>
            <person name="Worley K."/>
            <person name="Schaap P."/>
        </authorList>
    </citation>
    <scope>NUCLEOTIDE SEQUENCE</scope>
    <source>
        <strain evidence="2">QSvi11</strain>
    </source>
</reference>
<keyword evidence="3" id="KW-1185">Reference proteome</keyword>
<proteinExistence type="predicted"/>
<protein>
    <recommendedName>
        <fullName evidence="4">Carbohydrate binding domain-containing protein</fullName>
    </recommendedName>
</protein>
<name>A0A8J4UTZ1_9MYCE</name>
<dbReference type="AlphaFoldDB" id="A0A8J4UTZ1"/>
<evidence type="ECO:0000256" key="1">
    <source>
        <dbReference type="SAM" id="SignalP"/>
    </source>
</evidence>
<sequence length="152" mass="17551">MKVIFLMIFGLTVSVIFGEYRIPTDKYTYKNIPAGQFVPSDCPFSTGNLNTTCFHAQNYLNTRVYYETESGKLIINNNVYLVFYNHKNEDFVGVYAKTTTNLPKIVVDNGTSRCYFKSFSQFYSNVRFGELLYMSPSENCYNHDQTRVVVKA</sequence>
<dbReference type="Proteomes" id="UP000695562">
    <property type="component" value="Unassembled WGS sequence"/>
</dbReference>
<comment type="caution">
    <text evidence="2">The sequence shown here is derived from an EMBL/GenBank/DDBJ whole genome shotgun (WGS) entry which is preliminary data.</text>
</comment>
<evidence type="ECO:0000313" key="2">
    <source>
        <dbReference type="EMBL" id="KAF2068383.1"/>
    </source>
</evidence>